<dbReference type="EMBL" id="RHHN01000011">
    <property type="protein sequence ID" value="RNB59874.1"/>
    <property type="molecule type" value="Genomic_DNA"/>
</dbReference>
<gene>
    <name evidence="1" type="ORF">EB820_03605</name>
</gene>
<evidence type="ECO:0000313" key="2">
    <source>
        <dbReference type="Proteomes" id="UP000276178"/>
    </source>
</evidence>
<dbReference type="AlphaFoldDB" id="A0A3M8B8U2"/>
<dbReference type="GeneID" id="82813868"/>
<dbReference type="Proteomes" id="UP000276178">
    <property type="component" value="Unassembled WGS sequence"/>
</dbReference>
<dbReference type="RefSeq" id="WP_122952544.1">
    <property type="nucleotide sequence ID" value="NZ_CP026363.1"/>
</dbReference>
<comment type="caution">
    <text evidence="1">The sequence shown here is derived from an EMBL/GenBank/DDBJ whole genome shotgun (WGS) entry which is preliminary data.</text>
</comment>
<protein>
    <submittedName>
        <fullName evidence="1">Uncharacterized protein</fullName>
    </submittedName>
</protein>
<reference evidence="1 2" key="1">
    <citation type="submission" date="2018-10" db="EMBL/GenBank/DDBJ databases">
        <title>Phylogenomics of Brevibacillus.</title>
        <authorList>
            <person name="Dunlap C."/>
        </authorList>
    </citation>
    <scope>NUCLEOTIDE SEQUENCE [LARGE SCALE GENOMIC DNA]</scope>
    <source>
        <strain evidence="1 2">NRRL NRS 1219</strain>
    </source>
</reference>
<sequence>MQIVQKKNGLEVYPVEGQPGTTSDEEGKQDAFALDSKVSAMARCSSQVSGANEILLFSDRFYCIILNRINQPLWLWSGGFL</sequence>
<proteinExistence type="predicted"/>
<name>A0A3M8B8U2_9BACL</name>
<evidence type="ECO:0000313" key="1">
    <source>
        <dbReference type="EMBL" id="RNB59874.1"/>
    </source>
</evidence>
<accession>A0A3M8B8U2</accession>
<organism evidence="1 2">
    <name type="scientific">Brevibacillus agri</name>
    <dbReference type="NCBI Taxonomy" id="51101"/>
    <lineage>
        <taxon>Bacteria</taxon>
        <taxon>Bacillati</taxon>
        <taxon>Bacillota</taxon>
        <taxon>Bacilli</taxon>
        <taxon>Bacillales</taxon>
        <taxon>Paenibacillaceae</taxon>
        <taxon>Brevibacillus</taxon>
    </lineage>
</organism>